<evidence type="ECO:0000256" key="1">
    <source>
        <dbReference type="SAM" id="Phobius"/>
    </source>
</evidence>
<dbReference type="Proteomes" id="UP000011021">
    <property type="component" value="Unassembled WGS sequence"/>
</dbReference>
<proteinExistence type="predicted"/>
<comment type="caution">
    <text evidence="2">The sequence shown here is derived from an EMBL/GenBank/DDBJ whole genome shotgun (WGS) entry which is preliminary data.</text>
</comment>
<dbReference type="EMBL" id="AEQP01000001">
    <property type="protein sequence ID" value="EFV95994.1"/>
    <property type="molecule type" value="Genomic_DNA"/>
</dbReference>
<dbReference type="RefSeq" id="WP_005671941.1">
    <property type="nucleotide sequence ID" value="NZ_CP146288.1"/>
</dbReference>
<name>E7RUL1_9BURK</name>
<evidence type="ECO:0000313" key="3">
    <source>
        <dbReference type="Proteomes" id="UP000011021"/>
    </source>
</evidence>
<organism evidence="2 3">
    <name type="scientific">Lautropia mirabilis ATCC 51599</name>
    <dbReference type="NCBI Taxonomy" id="887898"/>
    <lineage>
        <taxon>Bacteria</taxon>
        <taxon>Pseudomonadati</taxon>
        <taxon>Pseudomonadota</taxon>
        <taxon>Betaproteobacteria</taxon>
        <taxon>Burkholderiales</taxon>
        <taxon>Burkholderiaceae</taxon>
        <taxon>Lautropia</taxon>
    </lineage>
</organism>
<dbReference type="eggNOG" id="ENOG5033BRS">
    <property type="taxonomic scope" value="Bacteria"/>
</dbReference>
<feature type="transmembrane region" description="Helical" evidence="1">
    <location>
        <begin position="130"/>
        <end position="148"/>
    </location>
</feature>
<protein>
    <submittedName>
        <fullName evidence="2">Uncharacterized protein</fullName>
    </submittedName>
</protein>
<keyword evidence="1" id="KW-0472">Membrane</keyword>
<keyword evidence="1" id="KW-1133">Transmembrane helix</keyword>
<accession>E7RUL1</accession>
<sequence>MITRFLAARRTTYRPQVQARQDALRNEKLAASGLSHPQRRSLLRRAGAWLLAPACIAGGTALVLDMLTMPATAAQNRHFPDNTQLGRIRFGQFPDATLNGKPVRLGPGARILNQDNLIVPPIAVHGKSYVVGYVTDTMGMIMTVWILSEEEYRALRRQHSR</sequence>
<reference evidence="2 3" key="1">
    <citation type="submission" date="2010-12" db="EMBL/GenBank/DDBJ databases">
        <authorList>
            <person name="Muzny D."/>
            <person name="Qin X."/>
            <person name="Deng J."/>
            <person name="Jiang H."/>
            <person name="Liu Y."/>
            <person name="Qu J."/>
            <person name="Song X.-Z."/>
            <person name="Zhang L."/>
            <person name="Thornton R."/>
            <person name="Coyle M."/>
            <person name="Francisco L."/>
            <person name="Jackson L."/>
            <person name="Javaid M."/>
            <person name="Korchina V."/>
            <person name="Kovar C."/>
            <person name="Mata R."/>
            <person name="Mathew T."/>
            <person name="Ngo R."/>
            <person name="Nguyen L."/>
            <person name="Nguyen N."/>
            <person name="Okwuonu G."/>
            <person name="Ongeri F."/>
            <person name="Pham C."/>
            <person name="Simmons D."/>
            <person name="Wilczek-Boney K."/>
            <person name="Hale W."/>
            <person name="Jakkamsetti A."/>
            <person name="Pham P."/>
            <person name="Ruth R."/>
            <person name="San Lucas F."/>
            <person name="Warren J."/>
            <person name="Zhang J."/>
            <person name="Zhao Z."/>
            <person name="Zhou C."/>
            <person name="Zhu D."/>
            <person name="Lee S."/>
            <person name="Bess C."/>
            <person name="Blankenburg K."/>
            <person name="Forbes L."/>
            <person name="Fu Q."/>
            <person name="Gubbala S."/>
            <person name="Hirani K."/>
            <person name="Jayaseelan J.C."/>
            <person name="Lara F."/>
            <person name="Munidasa M."/>
            <person name="Palculict T."/>
            <person name="Patil S."/>
            <person name="Pu L.-L."/>
            <person name="Saada N."/>
            <person name="Tang L."/>
            <person name="Weissenberger G."/>
            <person name="Zhu Y."/>
            <person name="Hemphill L."/>
            <person name="Shang Y."/>
            <person name="Youmans B."/>
            <person name="Ayvaz T."/>
            <person name="Ross M."/>
            <person name="Santibanez J."/>
            <person name="Aqrawi P."/>
            <person name="Gross S."/>
            <person name="Joshi V."/>
            <person name="Fowler G."/>
            <person name="Nazareth L."/>
            <person name="Reid J."/>
            <person name="Worley K."/>
            <person name="Petrosino J."/>
            <person name="Highlander S."/>
            <person name="Gibbs R."/>
        </authorList>
    </citation>
    <scope>NUCLEOTIDE SEQUENCE [LARGE SCALE GENOMIC DNA]</scope>
    <source>
        <strain evidence="2 3">ATCC 51599</strain>
    </source>
</reference>
<feature type="transmembrane region" description="Helical" evidence="1">
    <location>
        <begin position="46"/>
        <end position="64"/>
    </location>
</feature>
<keyword evidence="1" id="KW-0812">Transmembrane</keyword>
<gene>
    <name evidence="2" type="ORF">HMPREF0551_0177</name>
</gene>
<evidence type="ECO:0000313" key="2">
    <source>
        <dbReference type="EMBL" id="EFV95994.1"/>
    </source>
</evidence>
<dbReference type="AlphaFoldDB" id="E7RUL1"/>
<keyword evidence="3" id="KW-1185">Reference proteome</keyword>
<dbReference type="HOGENOM" id="CLU_1641631_0_0_4"/>
<dbReference type="STRING" id="887898.HMPREF0551_0177"/>